<accession>A0A2P5ANQ1</accession>
<dbReference type="Proteomes" id="UP000237105">
    <property type="component" value="Unassembled WGS sequence"/>
</dbReference>
<sequence length="66" mass="7821">MSMKLFNDGKEVYTSVFTTNLVRCYKKTRSFAGEERDEWAAIKMGEFFNNTLDYDEFNGDRQTLFL</sequence>
<gene>
    <name evidence="1" type="ORF">PanWU01x14_314520</name>
</gene>
<reference evidence="2" key="1">
    <citation type="submission" date="2016-06" db="EMBL/GenBank/DDBJ databases">
        <title>Parallel loss of symbiosis genes in relatives of nitrogen-fixing non-legume Parasponia.</title>
        <authorList>
            <person name="Van Velzen R."/>
            <person name="Holmer R."/>
            <person name="Bu F."/>
            <person name="Rutten L."/>
            <person name="Van Zeijl A."/>
            <person name="Liu W."/>
            <person name="Santuari L."/>
            <person name="Cao Q."/>
            <person name="Sharma T."/>
            <person name="Shen D."/>
            <person name="Roswanjaya Y."/>
            <person name="Wardhani T."/>
            <person name="Kalhor M.S."/>
            <person name="Jansen J."/>
            <person name="Van den Hoogen J."/>
            <person name="Gungor B."/>
            <person name="Hartog M."/>
            <person name="Hontelez J."/>
            <person name="Verver J."/>
            <person name="Yang W.-C."/>
            <person name="Schijlen E."/>
            <person name="Repin R."/>
            <person name="Schilthuizen M."/>
            <person name="Schranz E."/>
            <person name="Heidstra R."/>
            <person name="Miyata K."/>
            <person name="Fedorova E."/>
            <person name="Kohlen W."/>
            <person name="Bisseling T."/>
            <person name="Smit S."/>
            <person name="Geurts R."/>
        </authorList>
    </citation>
    <scope>NUCLEOTIDE SEQUENCE [LARGE SCALE GENOMIC DNA]</scope>
    <source>
        <strain evidence="2">cv. WU1-14</strain>
    </source>
</reference>
<evidence type="ECO:0000313" key="1">
    <source>
        <dbReference type="EMBL" id="PON38159.1"/>
    </source>
</evidence>
<dbReference type="AlphaFoldDB" id="A0A2P5ANQ1"/>
<protein>
    <submittedName>
        <fullName evidence="1">Uncharacterized protein</fullName>
    </submittedName>
</protein>
<organism evidence="1 2">
    <name type="scientific">Parasponia andersonii</name>
    <name type="common">Sponia andersonii</name>
    <dbReference type="NCBI Taxonomy" id="3476"/>
    <lineage>
        <taxon>Eukaryota</taxon>
        <taxon>Viridiplantae</taxon>
        <taxon>Streptophyta</taxon>
        <taxon>Embryophyta</taxon>
        <taxon>Tracheophyta</taxon>
        <taxon>Spermatophyta</taxon>
        <taxon>Magnoliopsida</taxon>
        <taxon>eudicotyledons</taxon>
        <taxon>Gunneridae</taxon>
        <taxon>Pentapetalae</taxon>
        <taxon>rosids</taxon>
        <taxon>fabids</taxon>
        <taxon>Rosales</taxon>
        <taxon>Cannabaceae</taxon>
        <taxon>Parasponia</taxon>
    </lineage>
</organism>
<name>A0A2P5ANQ1_PARAD</name>
<dbReference type="EMBL" id="JXTB01000504">
    <property type="protein sequence ID" value="PON38159.1"/>
    <property type="molecule type" value="Genomic_DNA"/>
</dbReference>
<dbReference type="OrthoDB" id="1918565at2759"/>
<keyword evidence="2" id="KW-1185">Reference proteome</keyword>
<comment type="caution">
    <text evidence="1">The sequence shown here is derived from an EMBL/GenBank/DDBJ whole genome shotgun (WGS) entry which is preliminary data.</text>
</comment>
<evidence type="ECO:0000313" key="2">
    <source>
        <dbReference type="Proteomes" id="UP000237105"/>
    </source>
</evidence>
<proteinExistence type="predicted"/>